<dbReference type="EMBL" id="CP013278">
    <property type="protein sequence ID" value="AND28595.1"/>
    <property type="molecule type" value="Genomic_DNA"/>
</dbReference>
<proteinExistence type="predicted"/>
<reference evidence="1" key="1">
    <citation type="journal article" date="2017" name="Res. Microbiol.">
        <title>Comparative genomics of extrachromosomal elements in Bacillus thuringiensis subsp. israelensis.</title>
        <authorList>
            <person name="Bolotin A."/>
            <person name="Gillis A."/>
            <person name="Sanchis V."/>
            <person name="Nielsen-LeRoux C."/>
            <person name="Mahillon J."/>
            <person name="Lereclus D."/>
            <person name="Sorokin A."/>
        </authorList>
    </citation>
    <scope>NUCLEOTIDE SEQUENCE</scope>
    <source>
        <strain evidence="1">AM65-52</strain>
        <plasmid evidence="1">pAM65-52-3-235K</plasmid>
    </source>
</reference>
<geneLocation type="plasmid" evidence="1">
    <name>pAM65-52-3-235K</name>
</geneLocation>
<accession>A0A169E2R6</accession>
<dbReference type="AlphaFoldDB" id="A0A169E2R6"/>
<protein>
    <submittedName>
        <fullName evidence="1">Uncharacterized protein</fullName>
    </submittedName>
</protein>
<gene>
    <name evidence="1" type="ORF">ATN07_33335</name>
</gene>
<name>A0A169E2R6_BACTI</name>
<evidence type="ECO:0000313" key="1">
    <source>
        <dbReference type="EMBL" id="AND28595.1"/>
    </source>
</evidence>
<keyword evidence="1" id="KW-0614">Plasmid</keyword>
<sequence length="68" mass="8027">MRCRKLNLRGCNVLWFEDPNTFSIEDLKLLKHAFEKGYKPLGDKFGEQNEEWIGWKEEVSSVIKVRIG</sequence>
<organism evidence="1">
    <name type="scientific">Bacillus thuringiensis subsp. israelensis</name>
    <dbReference type="NCBI Taxonomy" id="1430"/>
    <lineage>
        <taxon>Bacteria</taxon>
        <taxon>Bacillati</taxon>
        <taxon>Bacillota</taxon>
        <taxon>Bacilli</taxon>
        <taxon>Bacillales</taxon>
        <taxon>Bacillaceae</taxon>
        <taxon>Bacillus</taxon>
        <taxon>Bacillus cereus group</taxon>
    </lineage>
</organism>